<dbReference type="Proteomes" id="UP000055024">
    <property type="component" value="Unassembled WGS sequence"/>
</dbReference>
<reference evidence="1 2" key="1">
    <citation type="submission" date="2015-01" db="EMBL/GenBank/DDBJ databases">
        <title>Evolution of Trichinella species and genotypes.</title>
        <authorList>
            <person name="Korhonen P.K."/>
            <person name="Edoardo P."/>
            <person name="Giuseppe L.R."/>
            <person name="Gasser R.B."/>
        </authorList>
    </citation>
    <scope>NUCLEOTIDE SEQUENCE [LARGE SCALE GENOMIC DNA]</scope>
    <source>
        <strain evidence="1">ISS1029</strain>
    </source>
</reference>
<dbReference type="OrthoDB" id="5911940at2759"/>
<accession>A0A0V1G7E4</accession>
<name>A0A0V1G7E4_9BILA</name>
<evidence type="ECO:0000313" key="1">
    <source>
        <dbReference type="EMBL" id="KRY94234.1"/>
    </source>
</evidence>
<keyword evidence="2" id="KW-1185">Reference proteome</keyword>
<dbReference type="EMBL" id="JYDP01005340">
    <property type="protein sequence ID" value="KRY94234.1"/>
    <property type="molecule type" value="Genomic_DNA"/>
</dbReference>
<organism evidence="1 2">
    <name type="scientific">Trichinella zimbabwensis</name>
    <dbReference type="NCBI Taxonomy" id="268475"/>
    <lineage>
        <taxon>Eukaryota</taxon>
        <taxon>Metazoa</taxon>
        <taxon>Ecdysozoa</taxon>
        <taxon>Nematoda</taxon>
        <taxon>Enoplea</taxon>
        <taxon>Dorylaimia</taxon>
        <taxon>Trichinellida</taxon>
        <taxon>Trichinellidae</taxon>
        <taxon>Trichinella</taxon>
    </lineage>
</organism>
<comment type="caution">
    <text evidence="1">The sequence shown here is derived from an EMBL/GenBank/DDBJ whole genome shotgun (WGS) entry which is preliminary data.</text>
</comment>
<gene>
    <name evidence="1" type="ORF">T11_6610</name>
</gene>
<protein>
    <submittedName>
        <fullName evidence="1">Uncharacterized protein</fullName>
    </submittedName>
</protein>
<dbReference type="AlphaFoldDB" id="A0A0V1G7E4"/>
<proteinExistence type="predicted"/>
<evidence type="ECO:0000313" key="2">
    <source>
        <dbReference type="Proteomes" id="UP000055024"/>
    </source>
</evidence>
<sequence length="40" mass="4646">MVVGSHSRTMTNPKRNFSGWKPLPLEILEQGFHLTRRPNI</sequence>